<organism evidence="2 3">
    <name type="scientific">Kalanchoe fedtschenkoi</name>
    <name type="common">Lavender scallops</name>
    <name type="synonym">South American air plant</name>
    <dbReference type="NCBI Taxonomy" id="63787"/>
    <lineage>
        <taxon>Eukaryota</taxon>
        <taxon>Viridiplantae</taxon>
        <taxon>Streptophyta</taxon>
        <taxon>Embryophyta</taxon>
        <taxon>Tracheophyta</taxon>
        <taxon>Spermatophyta</taxon>
        <taxon>Magnoliopsida</taxon>
        <taxon>eudicotyledons</taxon>
        <taxon>Gunneridae</taxon>
        <taxon>Pentapetalae</taxon>
        <taxon>Saxifragales</taxon>
        <taxon>Crassulaceae</taxon>
        <taxon>Kalanchoe</taxon>
    </lineage>
</organism>
<evidence type="ECO:0000256" key="1">
    <source>
        <dbReference type="SAM" id="MobiDB-lite"/>
    </source>
</evidence>
<name>A0A7N0UNV3_KALFE</name>
<keyword evidence="3" id="KW-1185">Reference proteome</keyword>
<reference evidence="2" key="1">
    <citation type="submission" date="2021-01" db="UniProtKB">
        <authorList>
            <consortium name="EnsemblPlants"/>
        </authorList>
    </citation>
    <scope>IDENTIFICATION</scope>
</reference>
<feature type="region of interest" description="Disordered" evidence="1">
    <location>
        <begin position="1"/>
        <end position="76"/>
    </location>
</feature>
<dbReference type="Proteomes" id="UP000594263">
    <property type="component" value="Unplaced"/>
</dbReference>
<proteinExistence type="predicted"/>
<dbReference type="GO" id="GO:0010027">
    <property type="term" value="P:thylakoid membrane organization"/>
    <property type="evidence" value="ECO:0007669"/>
    <property type="project" value="InterPro"/>
</dbReference>
<dbReference type="PANTHER" id="PTHR35745:SF1">
    <property type="entry name" value="OS04G0513000 PROTEIN"/>
    <property type="match status" value="1"/>
</dbReference>
<dbReference type="PANTHER" id="PTHR35745">
    <property type="entry name" value="BNACNNG14650D PROTEIN"/>
    <property type="match status" value="1"/>
</dbReference>
<dbReference type="EnsemblPlants" id="Kaladp0076s0375.1.v1.1">
    <property type="protein sequence ID" value="Kaladp0076s0375.1.v1.1.CDS.1"/>
    <property type="gene ID" value="Kaladp0076s0375.v1.1"/>
</dbReference>
<accession>A0A7N0UNV3</accession>
<dbReference type="Gramene" id="Kaladp0076s0375.1.v1.1">
    <property type="protein sequence ID" value="Kaladp0076s0375.1.v1.1.CDS.1"/>
    <property type="gene ID" value="Kaladp0076s0375.v1.1"/>
</dbReference>
<dbReference type="GO" id="GO:0009535">
    <property type="term" value="C:chloroplast thylakoid membrane"/>
    <property type="evidence" value="ECO:0007669"/>
    <property type="project" value="TreeGrafter"/>
</dbReference>
<dbReference type="AlphaFoldDB" id="A0A7N0UNV3"/>
<protein>
    <submittedName>
        <fullName evidence="2">Uncharacterized protein</fullName>
    </submittedName>
</protein>
<feature type="compositionally biased region" description="Basic and acidic residues" evidence="1">
    <location>
        <begin position="1"/>
        <end position="22"/>
    </location>
</feature>
<sequence>MQEEVLERAKRGKEKAAREAKESQGIPVKSTTRNASVMNSTTNSSAAGVSTTIVTPINKDSGSRNDDSVIGVSNNI</sequence>
<feature type="compositionally biased region" description="Polar residues" evidence="1">
    <location>
        <begin position="29"/>
        <end position="60"/>
    </location>
</feature>
<evidence type="ECO:0000313" key="2">
    <source>
        <dbReference type="EnsemblPlants" id="Kaladp0076s0375.1.v1.1.CDS.1"/>
    </source>
</evidence>
<evidence type="ECO:0000313" key="3">
    <source>
        <dbReference type="Proteomes" id="UP000594263"/>
    </source>
</evidence>
<dbReference type="InterPro" id="IPR040003">
    <property type="entry name" value="PG18-like"/>
</dbReference>